<dbReference type="InterPro" id="IPR016195">
    <property type="entry name" value="Pol/histidinol_Pase-like"/>
</dbReference>
<evidence type="ECO:0008006" key="3">
    <source>
        <dbReference type="Google" id="ProtNLM"/>
    </source>
</evidence>
<reference evidence="1 2" key="1">
    <citation type="submission" date="2018-12" db="EMBL/GenBank/DDBJ databases">
        <title>Rubrispira sanarue gen. nov., sp., nov., a member of the order Silvanigrellales, isolated from a brackish lake in Hamamatsu Japan.</title>
        <authorList>
            <person name="Maejima Y."/>
            <person name="Iino T."/>
            <person name="Muraguchi Y."/>
            <person name="Fukuda K."/>
            <person name="Nojiri H."/>
            <person name="Ohkuma M."/>
            <person name="Moriuchi R."/>
            <person name="Dohra H."/>
            <person name="Kimbara K."/>
            <person name="Shintani M."/>
        </authorList>
    </citation>
    <scope>NUCLEOTIDE SEQUENCE [LARGE SCALE GENOMIC DNA]</scope>
    <source>
        <strain evidence="1 2">RF1110005</strain>
    </source>
</reference>
<evidence type="ECO:0000313" key="2">
    <source>
        <dbReference type="Proteomes" id="UP000291236"/>
    </source>
</evidence>
<organism evidence="1 2">
    <name type="scientific">Fluviispira sanaruensis</name>
    <dbReference type="NCBI Taxonomy" id="2493639"/>
    <lineage>
        <taxon>Bacteria</taxon>
        <taxon>Pseudomonadati</taxon>
        <taxon>Bdellovibrionota</taxon>
        <taxon>Oligoflexia</taxon>
        <taxon>Silvanigrellales</taxon>
        <taxon>Silvanigrellaceae</taxon>
        <taxon>Fluviispira</taxon>
    </lineage>
</organism>
<name>A0A4P2VUE2_FLUSA</name>
<dbReference type="Proteomes" id="UP000291236">
    <property type="component" value="Chromosome"/>
</dbReference>
<dbReference type="EMBL" id="AP019368">
    <property type="protein sequence ID" value="BBH53095.1"/>
    <property type="molecule type" value="Genomic_DNA"/>
</dbReference>
<sequence length="912" mass="105852">MSKFPYPEGSVWRKCDLHIHGPDDVLNNQFQGSSNEEKWENYINKLADSEIETIAFTNYFCIEGYEKIIDYKNKGRLPNIHSIFANIEFRLSSQNKDSDEINVHIIFNDKIKTTKITDFLNRLELQNTGSNKETLYCKLEDLRKIGFQRAFINDNKLFEQLEKDFRVNEDYFIVFPCNGYGSMRPNQRDRSIVLAEEYDKKSSFFFGKKENRDFYLNKRFEGSIKKAVVLGSDAHKIEDIGKNYTWIKADPTFNGFRQIIFEPEDRVFIADNMPDKKLPYTVIKSLRFSDNTGDNLFSGDIISINPKLTTIIGGKSTGKSLLLFYAAKTIDSKEVTKRLGVDAREGYKLDSNSNFDFEVVWEDTTIQKLKEQKSSKPEGKQIVYIPQAFLNRLSEEEKSSQDTLNEFVLSVLLQDSEAQEAYELHLHNVRNAESHINSMSDQIFGLRKNEDHLLEQIKEIGNYDSIKLLISEINIEIEKIRLQSGLTVEDATKLESLSIQEANLRRDLHNAESDEKIVIQHNQKFISDTKQIKKFTENDLDLLNLIDTKQIFQEQITKFDLFISDISIINKKLIDSIGKQTEELNRKLVDIEYQIKPLNDRLNLSAEINKKEKFKREEEGKLTKIDTFLKQLESCRKQLQHSIFDLKTKILDIFNSYKSIQVDFKKYESKLDDIVLNIQVQLNGKDFVDSLVECLGKTILKREGFISSEDDLYTFDPQLHFNFVNKFIDDICLGNIKLLKKFSISDCIRAISKNRYNLNFKITYQNDPLSKMSPGKKGLTLLRLLINLSERQWPILLDQPEDDLDNRSVYADLVSFIRKKKNERQIIIVTHNPNLVVGADAEQIIIANQSGQEANRENKTHKFEYVSGSIENSFETPEAQGILYKMGIREHVCDILEGGTEAFRKREAKYQK</sequence>
<dbReference type="InterPro" id="IPR054787">
    <property type="entry name" value="TrlF_ATPase"/>
</dbReference>
<gene>
    <name evidence="1" type="ORF">JCM31447_15380</name>
</gene>
<dbReference type="KEGG" id="sbf:JCM31447_15380"/>
<dbReference type="RefSeq" id="WP_130608262.1">
    <property type="nucleotide sequence ID" value="NZ_AP019368.1"/>
</dbReference>
<dbReference type="OrthoDB" id="9791620at2"/>
<dbReference type="AlphaFoldDB" id="A0A4P2VUE2"/>
<dbReference type="Gene3D" id="3.40.50.300">
    <property type="entry name" value="P-loop containing nucleotide triphosphate hydrolases"/>
    <property type="match status" value="1"/>
</dbReference>
<protein>
    <recommendedName>
        <fullName evidence="3">ATPase AAA-type core domain-containing protein</fullName>
    </recommendedName>
</protein>
<dbReference type="SUPFAM" id="SSF52540">
    <property type="entry name" value="P-loop containing nucleoside triphosphate hydrolases"/>
    <property type="match status" value="2"/>
</dbReference>
<accession>A0A4P2VUE2</accession>
<evidence type="ECO:0000313" key="1">
    <source>
        <dbReference type="EMBL" id="BBH53095.1"/>
    </source>
</evidence>
<keyword evidence="2" id="KW-1185">Reference proteome</keyword>
<dbReference type="NCBIfam" id="NF045780">
    <property type="entry name" value="TrlF_fam_ATP"/>
    <property type="match status" value="1"/>
</dbReference>
<dbReference type="InterPro" id="IPR027417">
    <property type="entry name" value="P-loop_NTPase"/>
</dbReference>
<dbReference type="SUPFAM" id="SSF89550">
    <property type="entry name" value="PHP domain-like"/>
    <property type="match status" value="1"/>
</dbReference>
<dbReference type="Gene3D" id="3.20.20.140">
    <property type="entry name" value="Metal-dependent hydrolases"/>
    <property type="match status" value="1"/>
</dbReference>
<proteinExistence type="predicted"/>